<reference evidence="1 2" key="1">
    <citation type="submission" date="2015-08" db="EMBL/GenBank/DDBJ databases">
        <authorList>
            <person name="Babu N.S."/>
            <person name="Beckwith C.J."/>
            <person name="Beseler K.G."/>
            <person name="Brison A."/>
            <person name="Carone J.V."/>
            <person name="Caskin T.P."/>
            <person name="Diamond M."/>
            <person name="Durham M.E."/>
            <person name="Foxe J.M."/>
            <person name="Go M."/>
            <person name="Henderson B.A."/>
            <person name="Jones I.B."/>
            <person name="McGettigan J.A."/>
            <person name="Micheletti S.J."/>
            <person name="Nasrallah M.E."/>
            <person name="Ortiz D."/>
            <person name="Piller C.R."/>
            <person name="Privatt S.R."/>
            <person name="Schneider S.L."/>
            <person name="Sharp S."/>
            <person name="Smith T.C."/>
            <person name="Stanton J.D."/>
            <person name="Ullery H.E."/>
            <person name="Wilson R.J."/>
            <person name="Serrano M.G."/>
            <person name="Buck G."/>
            <person name="Lee V."/>
            <person name="Wang Y."/>
            <person name="Carvalho R."/>
            <person name="Voegtly L."/>
            <person name="Shi R."/>
            <person name="Duckworth R."/>
            <person name="Johnson A."/>
            <person name="Loviza R."/>
            <person name="Walstead R."/>
            <person name="Shah Z."/>
            <person name="Kiflezghi M."/>
            <person name="Wade K."/>
            <person name="Ball S.L."/>
            <person name="Bradley K.W."/>
            <person name="Asai D.J."/>
            <person name="Bowman C.A."/>
            <person name="Russell D.A."/>
            <person name="Pope W.H."/>
            <person name="Jacobs-Sera D."/>
            <person name="Hendrix R.W."/>
            <person name="Hatfull G.F."/>
        </authorList>
    </citation>
    <scope>NUCLEOTIDE SEQUENCE [LARGE SCALE GENOMIC DNA]</scope>
    <source>
        <strain evidence="1 2">DSM 27648</strain>
    </source>
</reference>
<dbReference type="AlphaFoldDB" id="A0A0K1Q0A2"/>
<protein>
    <submittedName>
        <fullName evidence="1">Uncharacterized protein</fullName>
    </submittedName>
</protein>
<sequence>MLLAHRVQWSVSKEEVNLRIDSRANCFMHAGRRSRALRSRRDFEI</sequence>
<evidence type="ECO:0000313" key="1">
    <source>
        <dbReference type="EMBL" id="AKU99076.1"/>
    </source>
</evidence>
<dbReference type="KEGG" id="llu:AKJ09_05740"/>
<name>A0A0K1Q0A2_9BACT</name>
<accession>A0A0K1Q0A2</accession>
<gene>
    <name evidence="1" type="ORF">AKJ09_05740</name>
</gene>
<dbReference type="Proteomes" id="UP000064967">
    <property type="component" value="Chromosome"/>
</dbReference>
<dbReference type="STRING" id="1391654.AKJ09_05740"/>
<dbReference type="EMBL" id="CP012333">
    <property type="protein sequence ID" value="AKU99076.1"/>
    <property type="molecule type" value="Genomic_DNA"/>
</dbReference>
<keyword evidence="2" id="KW-1185">Reference proteome</keyword>
<proteinExistence type="predicted"/>
<evidence type="ECO:0000313" key="2">
    <source>
        <dbReference type="Proteomes" id="UP000064967"/>
    </source>
</evidence>
<organism evidence="1 2">
    <name type="scientific">Labilithrix luteola</name>
    <dbReference type="NCBI Taxonomy" id="1391654"/>
    <lineage>
        <taxon>Bacteria</taxon>
        <taxon>Pseudomonadati</taxon>
        <taxon>Myxococcota</taxon>
        <taxon>Polyangia</taxon>
        <taxon>Polyangiales</taxon>
        <taxon>Labilitrichaceae</taxon>
        <taxon>Labilithrix</taxon>
    </lineage>
</organism>